<dbReference type="AlphaFoldDB" id="A0A1C3KCJ2"/>
<feature type="transmembrane region" description="Helical" evidence="9">
    <location>
        <begin position="439"/>
        <end position="459"/>
    </location>
</feature>
<comment type="subcellular location">
    <subcellularLocation>
        <location evidence="1">Membrane</location>
        <topology evidence="1">Multi-pass membrane protein</topology>
    </subcellularLocation>
    <subcellularLocation>
        <location evidence="9">Mitochondrion inner membrane</location>
        <topology evidence="9">Multi-pass membrane protein</topology>
    </subcellularLocation>
</comment>
<keyword evidence="9" id="KW-0999">Mitochondrion inner membrane</keyword>
<evidence type="ECO:0000313" key="13">
    <source>
        <dbReference type="Proteomes" id="UP000219799"/>
    </source>
</evidence>
<evidence type="ECO:0000256" key="10">
    <source>
        <dbReference type="SAM" id="Coils"/>
    </source>
</evidence>
<evidence type="ECO:0000256" key="5">
    <source>
        <dbReference type="ARBA" id="ARBA00022946"/>
    </source>
</evidence>
<dbReference type="SUPFAM" id="SSF144083">
    <property type="entry name" value="Magnesium transport protein CorA, transmembrane region"/>
    <property type="match status" value="1"/>
</dbReference>
<keyword evidence="7 9" id="KW-0406">Ion transport</keyword>
<proteinExistence type="inferred from homology"/>
<dbReference type="Proteomes" id="UP000219799">
    <property type="component" value="Chromosome 9"/>
</dbReference>
<dbReference type="InterPro" id="IPR039204">
    <property type="entry name" value="MRS2-like"/>
</dbReference>
<keyword evidence="8 9" id="KW-0472">Membrane</keyword>
<sequence length="476" mass="55976">MLKWWNHMKTYRSGIIRPYIVRCKNYNITTARWISKYTSAHVNSENKIFSKKNFNNVLMQNLKITEEDDQIICEKIFFSKYNLPYMLKIPVSDLRLIDTCNNNHNPTLLVRKNMILLRTGFISCVIRYNELWLFDPNNPLIIKATTLIKENLKERKKKKKNFKYACGEVSKAVTVPSDEVVGGETSEPANEAASDAANKEAGGSKSATMVGVENDEIDEMGENRREEIINEEKDALHYLNVKNNFYRYKGNVFFEFLCLDVCMQLSIKEYENNLDKINMKIRENILLQRKEENNEINILTNKLLRDMMKIKNFLQKLSNMLNALRSNIEKVLKNELDMKYMYLTYLNNNSMQKLKDHSDLEILLETHIQLTDEIYVHLDNVEQKITHYEELLRLNLDYNRNKFILLNAKISFSTLLFSVCSVITSLFGMNLKNFIENSDYAFCFVSIFVSFWSILGIYLTRNINSLLKFFDKYNVK</sequence>
<keyword evidence="2 9" id="KW-0813">Transport</keyword>
<dbReference type="CDD" id="cd12823">
    <property type="entry name" value="Mrs2_Mfm1p-like"/>
    <property type="match status" value="1"/>
</dbReference>
<evidence type="ECO:0000256" key="11">
    <source>
        <dbReference type="SAM" id="MobiDB-lite"/>
    </source>
</evidence>
<accession>A0A1C3KCJ2</accession>
<evidence type="ECO:0000256" key="7">
    <source>
        <dbReference type="ARBA" id="ARBA00023065"/>
    </source>
</evidence>
<dbReference type="Gene3D" id="2.40.128.330">
    <property type="match status" value="1"/>
</dbReference>
<dbReference type="InterPro" id="IPR045863">
    <property type="entry name" value="CorA_TM1_TM2"/>
</dbReference>
<evidence type="ECO:0000256" key="1">
    <source>
        <dbReference type="ARBA" id="ARBA00004141"/>
    </source>
</evidence>
<dbReference type="EMBL" id="LT594497">
    <property type="protein sequence ID" value="SBT71305.1"/>
    <property type="molecule type" value="Genomic_DNA"/>
</dbReference>
<evidence type="ECO:0000256" key="3">
    <source>
        <dbReference type="ARBA" id="ARBA00022692"/>
    </source>
</evidence>
<keyword evidence="6 9" id="KW-1133">Transmembrane helix</keyword>
<name>A0A1C3KCJ2_PLAMA</name>
<evidence type="ECO:0000256" key="6">
    <source>
        <dbReference type="ARBA" id="ARBA00022989"/>
    </source>
</evidence>
<feature type="region of interest" description="Disordered" evidence="11">
    <location>
        <begin position="180"/>
        <end position="216"/>
    </location>
</feature>
<dbReference type="Pfam" id="PF22099">
    <property type="entry name" value="MRS2-like"/>
    <property type="match status" value="2"/>
</dbReference>
<evidence type="ECO:0000256" key="8">
    <source>
        <dbReference type="ARBA" id="ARBA00023136"/>
    </source>
</evidence>
<reference evidence="12 13" key="1">
    <citation type="submission" date="2016-06" db="EMBL/GenBank/DDBJ databases">
        <authorList>
            <consortium name="Pathogen Informatics"/>
        </authorList>
    </citation>
    <scope>NUCLEOTIDE SEQUENCE [LARGE SCALE GENOMIC DNA]</scope>
    <source>
        <strain evidence="12">PmlGA01</strain>
    </source>
</reference>
<evidence type="ECO:0000256" key="2">
    <source>
        <dbReference type="ARBA" id="ARBA00022448"/>
    </source>
</evidence>
<keyword evidence="9" id="KW-0496">Mitochondrion</keyword>
<evidence type="ECO:0000313" key="12">
    <source>
        <dbReference type="EMBL" id="SBT71305.1"/>
    </source>
</evidence>
<evidence type="ECO:0000256" key="9">
    <source>
        <dbReference type="RuleBase" id="RU366042"/>
    </source>
</evidence>
<dbReference type="GO" id="GO:0005743">
    <property type="term" value="C:mitochondrial inner membrane"/>
    <property type="evidence" value="ECO:0007669"/>
    <property type="project" value="UniProtKB-SubCell"/>
</dbReference>
<organism evidence="12 13">
    <name type="scientific">Plasmodium malariae</name>
    <dbReference type="NCBI Taxonomy" id="5858"/>
    <lineage>
        <taxon>Eukaryota</taxon>
        <taxon>Sar</taxon>
        <taxon>Alveolata</taxon>
        <taxon>Apicomplexa</taxon>
        <taxon>Aconoidasida</taxon>
        <taxon>Haemosporida</taxon>
        <taxon>Plasmodiidae</taxon>
        <taxon>Plasmodium</taxon>
        <taxon>Plasmodium (Plasmodium)</taxon>
    </lineage>
</organism>
<evidence type="ECO:0000256" key="4">
    <source>
        <dbReference type="ARBA" id="ARBA00022842"/>
    </source>
</evidence>
<dbReference type="PANTHER" id="PTHR13890:SF0">
    <property type="entry name" value="MAGNESIUM TRANSPORTER MRS2 HOMOLOG, MITOCHONDRIAL"/>
    <property type="match status" value="1"/>
</dbReference>
<comment type="similarity">
    <text evidence="9">Belongs to the CorA metal ion transporter (MIT) (TC 1.A.35) family.</text>
</comment>
<keyword evidence="3 9" id="KW-0812">Transmembrane</keyword>
<dbReference type="PANTHER" id="PTHR13890">
    <property type="entry name" value="RNA SPLICING PROTEIN MRS2, MITOCHONDRIAL"/>
    <property type="match status" value="1"/>
</dbReference>
<gene>
    <name evidence="12" type="primary">MIT1</name>
    <name evidence="12" type="ORF">PMLGA01_090021400</name>
</gene>
<feature type="transmembrane region" description="Helical" evidence="9">
    <location>
        <begin position="403"/>
        <end position="427"/>
    </location>
</feature>
<dbReference type="VEuPathDB" id="PlasmoDB:PmUG01_09029500"/>
<keyword evidence="5" id="KW-0809">Transit peptide</keyword>
<feature type="coiled-coil region" evidence="10">
    <location>
        <begin position="282"/>
        <end position="334"/>
    </location>
</feature>
<dbReference type="Gene3D" id="1.20.58.340">
    <property type="entry name" value="Magnesium transport protein CorA, transmembrane region"/>
    <property type="match status" value="2"/>
</dbReference>
<keyword evidence="10" id="KW-0175">Coiled coil</keyword>
<keyword evidence="4 9" id="KW-0460">Magnesium</keyword>
<dbReference type="GO" id="GO:0015095">
    <property type="term" value="F:magnesium ion transmembrane transporter activity"/>
    <property type="evidence" value="ECO:0007669"/>
    <property type="project" value="TreeGrafter"/>
</dbReference>
<protein>
    <recommendedName>
        <fullName evidence="9">Magnesium transporter</fullName>
    </recommendedName>
</protein>